<dbReference type="GO" id="GO:0015031">
    <property type="term" value="P:protein transport"/>
    <property type="evidence" value="ECO:0007669"/>
    <property type="project" value="UniProtKB-KW"/>
</dbReference>
<dbReference type="InterPro" id="IPR016024">
    <property type="entry name" value="ARM-type_fold"/>
</dbReference>
<reference evidence="4 5" key="1">
    <citation type="journal article" date="2017" name="Genome Biol.">
        <title>New reference genome sequences of hot pepper reveal the massive evolution of plant disease-resistance genes by retroduplication.</title>
        <authorList>
            <person name="Kim S."/>
            <person name="Park J."/>
            <person name="Yeom S.I."/>
            <person name="Kim Y.M."/>
            <person name="Seo E."/>
            <person name="Kim K.T."/>
            <person name="Kim M.S."/>
            <person name="Lee J.M."/>
            <person name="Cheong K."/>
            <person name="Shin H.S."/>
            <person name="Kim S.B."/>
            <person name="Han K."/>
            <person name="Lee J."/>
            <person name="Park M."/>
            <person name="Lee H.A."/>
            <person name="Lee H.Y."/>
            <person name="Lee Y."/>
            <person name="Oh S."/>
            <person name="Lee J.H."/>
            <person name="Choi E."/>
            <person name="Choi E."/>
            <person name="Lee S.E."/>
            <person name="Jeon J."/>
            <person name="Kim H."/>
            <person name="Choi G."/>
            <person name="Song H."/>
            <person name="Lee J."/>
            <person name="Lee S.C."/>
            <person name="Kwon J.K."/>
            <person name="Lee H.Y."/>
            <person name="Koo N."/>
            <person name="Hong Y."/>
            <person name="Kim R.W."/>
            <person name="Kang W.H."/>
            <person name="Huh J.H."/>
            <person name="Kang B.C."/>
            <person name="Yang T.J."/>
            <person name="Lee Y.H."/>
            <person name="Bennetzen J.L."/>
            <person name="Choi D."/>
        </authorList>
    </citation>
    <scope>NUCLEOTIDE SEQUENCE [LARGE SCALE GENOMIC DNA]</scope>
    <source>
        <strain evidence="5">cv. PBC81</strain>
    </source>
</reference>
<evidence type="ECO:0000313" key="4">
    <source>
        <dbReference type="EMBL" id="PHT34784.1"/>
    </source>
</evidence>
<sequence length="176" mass="19118">MHTSTPEVQALDELQKVAFNPVSHNYALKCGALLVLLNKLSTSNGSILRKLTSTISKFCGGLIQPSFSKVLSTIKPLCELVNINDNKVVLSNACKALCLIFSVSDSSNSASVLCDYVGNDDKGWVDVGLKGIEKILKLGEAKKASSGDNNVYIQKIKEDESWKILGLLDLAYKLRQ</sequence>
<dbReference type="InterPro" id="IPR011989">
    <property type="entry name" value="ARM-like"/>
</dbReference>
<name>A0A2G2VP78_CAPBA</name>
<dbReference type="EMBL" id="MLFT02000011">
    <property type="protein sequence ID" value="PHT34784.1"/>
    <property type="molecule type" value="Genomic_DNA"/>
</dbReference>
<dbReference type="OrthoDB" id="1326197at2759"/>
<keyword evidence="3" id="KW-0653">Protein transport</keyword>
<organism evidence="4 5">
    <name type="scientific">Capsicum baccatum</name>
    <name type="common">Peruvian pepper</name>
    <dbReference type="NCBI Taxonomy" id="33114"/>
    <lineage>
        <taxon>Eukaryota</taxon>
        <taxon>Viridiplantae</taxon>
        <taxon>Streptophyta</taxon>
        <taxon>Embryophyta</taxon>
        <taxon>Tracheophyta</taxon>
        <taxon>Spermatophyta</taxon>
        <taxon>Magnoliopsida</taxon>
        <taxon>eudicotyledons</taxon>
        <taxon>Gunneridae</taxon>
        <taxon>Pentapetalae</taxon>
        <taxon>asterids</taxon>
        <taxon>lamiids</taxon>
        <taxon>Solanales</taxon>
        <taxon>Solanaceae</taxon>
        <taxon>Solanoideae</taxon>
        <taxon>Capsiceae</taxon>
        <taxon>Capsicum</taxon>
    </lineage>
</organism>
<dbReference type="AlphaFoldDB" id="A0A2G2VP78"/>
<dbReference type="Gene3D" id="1.25.10.10">
    <property type="entry name" value="Leucine-rich Repeat Variant"/>
    <property type="match status" value="1"/>
</dbReference>
<dbReference type="SUPFAM" id="SSF48371">
    <property type="entry name" value="ARM repeat"/>
    <property type="match status" value="1"/>
</dbReference>
<accession>A0A2G2VP78</accession>
<reference evidence="5" key="2">
    <citation type="journal article" date="2017" name="J. Anim. Genet.">
        <title>Multiple reference genome sequences of hot pepper reveal the massive evolution of plant disease resistance genes by retroduplication.</title>
        <authorList>
            <person name="Kim S."/>
            <person name="Park J."/>
            <person name="Yeom S.-I."/>
            <person name="Kim Y.-M."/>
            <person name="Seo E."/>
            <person name="Kim K.-T."/>
            <person name="Kim M.-S."/>
            <person name="Lee J.M."/>
            <person name="Cheong K."/>
            <person name="Shin H.-S."/>
            <person name="Kim S.-B."/>
            <person name="Han K."/>
            <person name="Lee J."/>
            <person name="Park M."/>
            <person name="Lee H.-A."/>
            <person name="Lee H.-Y."/>
            <person name="Lee Y."/>
            <person name="Oh S."/>
            <person name="Lee J.H."/>
            <person name="Choi E."/>
            <person name="Choi E."/>
            <person name="Lee S.E."/>
            <person name="Jeon J."/>
            <person name="Kim H."/>
            <person name="Choi G."/>
            <person name="Song H."/>
            <person name="Lee J."/>
            <person name="Lee S.-C."/>
            <person name="Kwon J.-K."/>
            <person name="Lee H.-Y."/>
            <person name="Koo N."/>
            <person name="Hong Y."/>
            <person name="Kim R.W."/>
            <person name="Kang W.-H."/>
            <person name="Huh J.H."/>
            <person name="Kang B.-C."/>
            <person name="Yang T.-J."/>
            <person name="Lee Y.-H."/>
            <person name="Bennetzen J.L."/>
            <person name="Choi D."/>
        </authorList>
    </citation>
    <scope>NUCLEOTIDE SEQUENCE [LARGE SCALE GENOMIC DNA]</scope>
    <source>
        <strain evidence="5">cv. PBC81</strain>
    </source>
</reference>
<proteinExistence type="inferred from homology"/>
<keyword evidence="5" id="KW-1185">Reference proteome</keyword>
<dbReference type="Proteomes" id="UP000224567">
    <property type="component" value="Unassembled WGS sequence"/>
</dbReference>
<evidence type="ECO:0000313" key="5">
    <source>
        <dbReference type="Proteomes" id="UP000224567"/>
    </source>
</evidence>
<comment type="similarity">
    <text evidence="1">Belongs to the importin alpha family.</text>
</comment>
<dbReference type="PANTHER" id="PTHR23316">
    <property type="entry name" value="IMPORTIN ALPHA"/>
    <property type="match status" value="1"/>
</dbReference>
<evidence type="ECO:0000256" key="2">
    <source>
        <dbReference type="ARBA" id="ARBA00022448"/>
    </source>
</evidence>
<evidence type="ECO:0000256" key="1">
    <source>
        <dbReference type="ARBA" id="ARBA00010394"/>
    </source>
</evidence>
<dbReference type="STRING" id="33114.A0A2G2VP78"/>
<protein>
    <submittedName>
        <fullName evidence="4">Uncharacterized protein</fullName>
    </submittedName>
</protein>
<evidence type="ECO:0000256" key="3">
    <source>
        <dbReference type="ARBA" id="ARBA00022927"/>
    </source>
</evidence>
<comment type="caution">
    <text evidence="4">The sequence shown here is derived from an EMBL/GenBank/DDBJ whole genome shotgun (WGS) entry which is preliminary data.</text>
</comment>
<keyword evidence="2" id="KW-0813">Transport</keyword>
<gene>
    <name evidence="4" type="ORF">CQW23_26584</name>
</gene>